<reference evidence="21" key="2">
    <citation type="submission" date="2025-08" db="UniProtKB">
        <authorList>
            <consortium name="Ensembl"/>
        </authorList>
    </citation>
    <scope>IDENTIFICATION</scope>
</reference>
<dbReference type="Pfam" id="PF02060">
    <property type="entry name" value="ISK_Channel"/>
    <property type="match status" value="1"/>
</dbReference>
<reference evidence="21" key="3">
    <citation type="submission" date="2025-09" db="UniProtKB">
        <authorList>
            <consortium name="Ensembl"/>
        </authorList>
    </citation>
    <scope>IDENTIFICATION</scope>
</reference>
<keyword evidence="15 20" id="KW-0472">Membrane</keyword>
<keyword evidence="6" id="KW-1003">Cell membrane</keyword>
<keyword evidence="12" id="KW-0630">Potassium</keyword>
<organism evidence="21 22">
    <name type="scientific">Taeniopygia guttata</name>
    <name type="common">Zebra finch</name>
    <name type="synonym">Poephila guttata</name>
    <dbReference type="NCBI Taxonomy" id="59729"/>
    <lineage>
        <taxon>Eukaryota</taxon>
        <taxon>Metazoa</taxon>
        <taxon>Chordata</taxon>
        <taxon>Craniata</taxon>
        <taxon>Vertebrata</taxon>
        <taxon>Euteleostomi</taxon>
        <taxon>Archelosauria</taxon>
        <taxon>Archosauria</taxon>
        <taxon>Dinosauria</taxon>
        <taxon>Saurischia</taxon>
        <taxon>Theropoda</taxon>
        <taxon>Coelurosauria</taxon>
        <taxon>Aves</taxon>
        <taxon>Neognathae</taxon>
        <taxon>Neoaves</taxon>
        <taxon>Telluraves</taxon>
        <taxon>Australaves</taxon>
        <taxon>Passeriformes</taxon>
        <taxon>Passeroidea</taxon>
        <taxon>Estrildidae</taxon>
        <taxon>Estrildinae</taxon>
        <taxon>Taeniopygia</taxon>
    </lineage>
</organism>
<dbReference type="PRINTS" id="PR00168">
    <property type="entry name" value="KCNECHANNEL"/>
</dbReference>
<sequence>MYFLFQTHKQQWLSVLEKGLLSCCRGFKALGNPESHPRSPWMTMPHSAQRRKKCQGQKIQMLLLSNTTALTLLLSKLLQECLEQTNSSAAAQEGSASDSLAIIYVLLMLGLFGFFTLGVMVSNLRARRLQGPRDPYHTYIATDAWRQKDREHFQAKVIESYKLCCVLENQLAVEQPGTRIPEEKSP</sequence>
<dbReference type="AlphaFoldDB" id="A0A674GA16"/>
<evidence type="ECO:0000256" key="15">
    <source>
        <dbReference type="ARBA" id="ARBA00023136"/>
    </source>
</evidence>
<keyword evidence="11" id="KW-0851">Voltage-gated channel</keyword>
<dbReference type="Ensembl" id="ENSTGUT00000027413.1">
    <property type="protein sequence ID" value="ENSTGUP00000019394.1"/>
    <property type="gene ID" value="ENSTGUG00000027887.1"/>
</dbReference>
<evidence type="ECO:0000313" key="21">
    <source>
        <dbReference type="Ensembl" id="ENSTGUP00000019394.1"/>
    </source>
</evidence>
<evidence type="ECO:0000256" key="6">
    <source>
        <dbReference type="ARBA" id="ARBA00022475"/>
    </source>
</evidence>
<dbReference type="GO" id="GO:0015459">
    <property type="term" value="F:potassium channel regulator activity"/>
    <property type="evidence" value="ECO:0007669"/>
    <property type="project" value="Ensembl"/>
</dbReference>
<dbReference type="GO" id="GO:0071320">
    <property type="term" value="P:cellular response to cAMP"/>
    <property type="evidence" value="ECO:0007669"/>
    <property type="project" value="Ensembl"/>
</dbReference>
<dbReference type="GO" id="GO:0008076">
    <property type="term" value="C:voltage-gated potassium channel complex"/>
    <property type="evidence" value="ECO:0007669"/>
    <property type="project" value="Ensembl"/>
</dbReference>
<evidence type="ECO:0000256" key="8">
    <source>
        <dbReference type="ARBA" id="ARBA00022553"/>
    </source>
</evidence>
<keyword evidence="14" id="KW-0406">Ion transport</keyword>
<dbReference type="GO" id="GO:0044325">
    <property type="term" value="F:transmembrane transporter binding"/>
    <property type="evidence" value="ECO:0007669"/>
    <property type="project" value="TreeGrafter"/>
</dbReference>
<comment type="function">
    <text evidence="19">Ancillary protein that functions as a regulatory subunit of the voltage-gated potassium (Kv) channel complex composed of pore-forming and potassium-conducting alpha subunits and of regulatory beta subunits. KCNE1 beta subunit modulates the gating kinetics and enhances stability of the channel complex. Alters the gating of the delayed rectifier Kv channel containing KCNB1 alpha subunit. Associates with KCNQ1/KVLQT1 alpha subunit to form the slowly activating delayed rectifier cardiac potassium (IKs) channel responsible for ventricular muscle action potential repolarization. The outward current reaches its steady state only after 50 seconds. Assembly with KCNH2/HERG alpha subunit Kv channel may regulate the rapidly activating component of the delayed rectifying potassium current (IKr) in heart.</text>
</comment>
<evidence type="ECO:0000256" key="16">
    <source>
        <dbReference type="ARBA" id="ARBA00023180"/>
    </source>
</evidence>
<keyword evidence="9 20" id="KW-0812">Transmembrane</keyword>
<dbReference type="GO" id="GO:1902282">
    <property type="term" value="F:voltage-gated potassium channel activity involved in ventricular cardiac muscle cell action potential repolarization"/>
    <property type="evidence" value="ECO:0007669"/>
    <property type="project" value="Ensembl"/>
</dbReference>
<keyword evidence="16" id="KW-0325">Glycoprotein</keyword>
<feature type="transmembrane region" description="Helical" evidence="20">
    <location>
        <begin position="99"/>
        <end position="121"/>
    </location>
</feature>
<evidence type="ECO:0000256" key="2">
    <source>
        <dbReference type="ARBA" id="ARBA00004251"/>
    </source>
</evidence>
<evidence type="ECO:0000256" key="4">
    <source>
        <dbReference type="ARBA" id="ARBA00005688"/>
    </source>
</evidence>
<evidence type="ECO:0000256" key="5">
    <source>
        <dbReference type="ARBA" id="ARBA00022448"/>
    </source>
</evidence>
<dbReference type="OMA" id="ESCRACY"/>
<dbReference type="GeneTree" id="ENSGT00940000154497"/>
<dbReference type="GO" id="GO:0060307">
    <property type="term" value="P:regulation of ventricular cardiac muscle cell membrane repolarization"/>
    <property type="evidence" value="ECO:0007669"/>
    <property type="project" value="Ensembl"/>
</dbReference>
<evidence type="ECO:0000256" key="17">
    <source>
        <dbReference type="ARBA" id="ARBA00023303"/>
    </source>
</evidence>
<evidence type="ECO:0000256" key="14">
    <source>
        <dbReference type="ARBA" id="ARBA00023065"/>
    </source>
</evidence>
<dbReference type="GO" id="GO:0097623">
    <property type="term" value="P:potassium ion export across plasma membrane"/>
    <property type="evidence" value="ECO:0007669"/>
    <property type="project" value="Ensembl"/>
</dbReference>
<evidence type="ECO:0000256" key="11">
    <source>
        <dbReference type="ARBA" id="ARBA00022882"/>
    </source>
</evidence>
<keyword evidence="13 20" id="KW-1133">Transmembrane helix</keyword>
<evidence type="ECO:0000256" key="13">
    <source>
        <dbReference type="ARBA" id="ARBA00022989"/>
    </source>
</evidence>
<proteinExistence type="inferred from homology"/>
<evidence type="ECO:0000256" key="9">
    <source>
        <dbReference type="ARBA" id="ARBA00022692"/>
    </source>
</evidence>
<name>A0A674GA16_TAEGU</name>
<keyword evidence="7" id="KW-0633">Potassium transport</keyword>
<evidence type="ECO:0000256" key="7">
    <source>
        <dbReference type="ARBA" id="ARBA00022538"/>
    </source>
</evidence>
<dbReference type="PANTHER" id="PTHR15282">
    <property type="entry name" value="POTASSIUM VOLTAGE-GATED CHANNEL SUBFAMILY E MEMBER 1, 3"/>
    <property type="match status" value="1"/>
</dbReference>
<protein>
    <recommendedName>
        <fullName evidence="18">Potassium voltage-gated channel subfamily E member 1</fullName>
    </recommendedName>
</protein>
<evidence type="ECO:0000256" key="3">
    <source>
        <dbReference type="ARBA" id="ARBA00004285"/>
    </source>
</evidence>
<dbReference type="GO" id="GO:0086091">
    <property type="term" value="P:regulation of heart rate by cardiac conduction"/>
    <property type="evidence" value="ECO:0007669"/>
    <property type="project" value="Ensembl"/>
</dbReference>
<keyword evidence="17" id="KW-0407">Ion channel</keyword>
<reference evidence="21 22" key="1">
    <citation type="journal article" date="2010" name="Nature">
        <title>The genome of a songbird.</title>
        <authorList>
            <person name="Warren W.C."/>
            <person name="Clayton D.F."/>
            <person name="Ellegren H."/>
            <person name="Arnold A.P."/>
            <person name="Hillier L.W."/>
            <person name="Kunstner A."/>
            <person name="Searle S."/>
            <person name="White S."/>
            <person name="Vilella A.J."/>
            <person name="Fairley S."/>
            <person name="Heger A."/>
            <person name="Kong L."/>
            <person name="Ponting C.P."/>
            <person name="Jarvis E.D."/>
            <person name="Mello C.V."/>
            <person name="Minx P."/>
            <person name="Lovell P."/>
            <person name="Velho T.A."/>
            <person name="Ferris M."/>
            <person name="Balakrishnan C.N."/>
            <person name="Sinha S."/>
            <person name="Blatti C."/>
            <person name="London S.E."/>
            <person name="Li Y."/>
            <person name="Lin Y.C."/>
            <person name="George J."/>
            <person name="Sweedler J."/>
            <person name="Southey B."/>
            <person name="Gunaratne P."/>
            <person name="Watson M."/>
            <person name="Nam K."/>
            <person name="Backstrom N."/>
            <person name="Smeds L."/>
            <person name="Nabholz B."/>
            <person name="Itoh Y."/>
            <person name="Whitney O."/>
            <person name="Pfenning A.R."/>
            <person name="Howard J."/>
            <person name="Volker M."/>
            <person name="Skinner B.M."/>
            <person name="Griffin D.K."/>
            <person name="Ye L."/>
            <person name="McLaren W.M."/>
            <person name="Flicek P."/>
            <person name="Quesada V."/>
            <person name="Velasco G."/>
            <person name="Lopez-Otin C."/>
            <person name="Puente X.S."/>
            <person name="Olender T."/>
            <person name="Lancet D."/>
            <person name="Smit A.F."/>
            <person name="Hubley R."/>
            <person name="Konkel M.K."/>
            <person name="Walker J.A."/>
            <person name="Batzer M.A."/>
            <person name="Gu W."/>
            <person name="Pollock D.D."/>
            <person name="Chen L."/>
            <person name="Cheng Z."/>
            <person name="Eichler E.E."/>
            <person name="Stapley J."/>
            <person name="Slate J."/>
            <person name="Ekblom R."/>
            <person name="Birkhead T."/>
            <person name="Burke T."/>
            <person name="Burt D."/>
            <person name="Scharff C."/>
            <person name="Adam I."/>
            <person name="Richard H."/>
            <person name="Sultan M."/>
            <person name="Soldatov A."/>
            <person name="Lehrach H."/>
            <person name="Edwards S.V."/>
            <person name="Yang S.P."/>
            <person name="Li X."/>
            <person name="Graves T."/>
            <person name="Fulton L."/>
            <person name="Nelson J."/>
            <person name="Chinwalla A."/>
            <person name="Hou S."/>
            <person name="Mardis E.R."/>
            <person name="Wilson R.K."/>
        </authorList>
    </citation>
    <scope>NUCLEOTIDE SEQUENCE [LARGE SCALE GENOMIC DNA]</scope>
</reference>
<evidence type="ECO:0000256" key="10">
    <source>
        <dbReference type="ARBA" id="ARBA00022826"/>
    </source>
</evidence>
<evidence type="ECO:0000256" key="12">
    <source>
        <dbReference type="ARBA" id="ARBA00022958"/>
    </source>
</evidence>
<evidence type="ECO:0000256" key="18">
    <source>
        <dbReference type="ARBA" id="ARBA00035196"/>
    </source>
</evidence>
<dbReference type="InterPro" id="IPR000369">
    <property type="entry name" value="K_chnl_KCNE"/>
</dbReference>
<dbReference type="GO" id="GO:0009986">
    <property type="term" value="C:cell surface"/>
    <property type="evidence" value="ECO:0007669"/>
    <property type="project" value="Ensembl"/>
</dbReference>
<comment type="similarity">
    <text evidence="4">Belongs to the potassium channel KCNE family.</text>
</comment>
<dbReference type="GO" id="GO:0016324">
    <property type="term" value="C:apical plasma membrane"/>
    <property type="evidence" value="ECO:0007669"/>
    <property type="project" value="UniProtKB-SubCell"/>
</dbReference>
<accession>A0A674GA16</accession>
<evidence type="ECO:0000256" key="19">
    <source>
        <dbReference type="ARBA" id="ARBA00045479"/>
    </source>
</evidence>
<dbReference type="GO" id="GO:0031433">
    <property type="term" value="F:telethonin binding"/>
    <property type="evidence" value="ECO:0007669"/>
    <property type="project" value="Ensembl"/>
</dbReference>
<dbReference type="InterPro" id="IPR005424">
    <property type="entry name" value="KCNE1"/>
</dbReference>
<dbReference type="InParanoid" id="A0A674GA16"/>
<dbReference type="PANTHER" id="PTHR15282:SF10">
    <property type="entry name" value="POTASSIUM VOLTAGE-GATED CHANNEL SUBFAMILY E MEMBER 1"/>
    <property type="match status" value="1"/>
</dbReference>
<keyword evidence="22" id="KW-1185">Reference proteome</keyword>
<dbReference type="Proteomes" id="UP000007754">
    <property type="component" value="Chromosome 1"/>
</dbReference>
<dbReference type="GO" id="GO:0045121">
    <property type="term" value="C:membrane raft"/>
    <property type="evidence" value="ECO:0007669"/>
    <property type="project" value="UniProtKB-SubCell"/>
</dbReference>
<comment type="subcellular location">
    <subcellularLocation>
        <location evidence="1">Apical cell membrane</location>
    </subcellularLocation>
    <subcellularLocation>
        <location evidence="2">Cell membrane</location>
        <topology evidence="2">Single-pass type I membrane protein</topology>
    </subcellularLocation>
    <subcellularLocation>
        <location evidence="3">Membrane raft</location>
    </subcellularLocation>
</comment>
<evidence type="ECO:0000256" key="1">
    <source>
        <dbReference type="ARBA" id="ARBA00004221"/>
    </source>
</evidence>
<keyword evidence="8" id="KW-0597">Phosphoprotein</keyword>
<evidence type="ECO:0000313" key="22">
    <source>
        <dbReference type="Proteomes" id="UP000007754"/>
    </source>
</evidence>
<keyword evidence="10" id="KW-0631">Potassium channel</keyword>
<dbReference type="GO" id="GO:1901381">
    <property type="term" value="P:positive regulation of potassium ion transmembrane transport"/>
    <property type="evidence" value="ECO:0007669"/>
    <property type="project" value="Ensembl"/>
</dbReference>
<keyword evidence="5" id="KW-0813">Transport</keyword>
<dbReference type="PRINTS" id="PR01604">
    <property type="entry name" value="KCNE1CHANNEL"/>
</dbReference>
<dbReference type="GO" id="GO:0005251">
    <property type="term" value="F:delayed rectifier potassium channel activity"/>
    <property type="evidence" value="ECO:0007669"/>
    <property type="project" value="Ensembl"/>
</dbReference>
<evidence type="ECO:0000256" key="20">
    <source>
        <dbReference type="SAM" id="Phobius"/>
    </source>
</evidence>